<dbReference type="RefSeq" id="WP_060625594.1">
    <property type="nucleotide sequence ID" value="NZ_LCZJ02000033.1"/>
</dbReference>
<reference evidence="1 2" key="1">
    <citation type="journal article" date="2015" name="Int. Biodeterior. Biodegradation">
        <title>Physiological and genetic screening methods for the isolation of methyl tert-butyl ether-degrading bacteria for bioremediation purposes.</title>
        <authorList>
            <person name="Guisado I.M."/>
            <person name="Purswani J."/>
            <person name="Gonzalez Lopez J."/>
            <person name="Pozo C."/>
        </authorList>
    </citation>
    <scope>NUCLEOTIDE SEQUENCE [LARGE SCALE GENOMIC DNA]</scope>
    <source>
        <strain evidence="1 2">SH7</strain>
    </source>
</reference>
<sequence length="178" mass="18001">MPNDSVFNQSSQPLFTEQVNTYVAPGIDSAPEGGAAKAGLLFGIQFTSTVTTAAPLVIQISNPGGSGRTLYVSRVTASSATAAVTLSLLRNATVTGTTVTPINYNFGSALTSVMTARTSAVAPTGSPATLVSLLLAVGPVIVDFTGQIVVPPGNSITTSITIASGSSAATTSISWWEY</sequence>
<proteinExistence type="predicted"/>
<keyword evidence="2" id="KW-1185">Reference proteome</keyword>
<accession>A0A0W1AU71</accession>
<dbReference type="OrthoDB" id="2662649at2"/>
<organism evidence="1 2">
    <name type="scientific">Paenibacillus etheri</name>
    <dbReference type="NCBI Taxonomy" id="1306852"/>
    <lineage>
        <taxon>Bacteria</taxon>
        <taxon>Bacillati</taxon>
        <taxon>Bacillota</taxon>
        <taxon>Bacilli</taxon>
        <taxon>Bacillales</taxon>
        <taxon>Paenibacillaceae</taxon>
        <taxon>Paenibacillus</taxon>
    </lineage>
</organism>
<name>A0A0W1AU71_9BACL</name>
<comment type="caution">
    <text evidence="1">The sequence shown here is derived from an EMBL/GenBank/DDBJ whole genome shotgun (WGS) entry which is preliminary data.</text>
</comment>
<dbReference type="EMBL" id="LCZJ02000033">
    <property type="protein sequence ID" value="KTD84905.1"/>
    <property type="molecule type" value="Genomic_DNA"/>
</dbReference>
<protein>
    <submittedName>
        <fullName evidence="1">Uncharacterized protein</fullName>
    </submittedName>
</protein>
<gene>
    <name evidence="1" type="ORF">UQ64_25065</name>
</gene>
<evidence type="ECO:0000313" key="1">
    <source>
        <dbReference type="EMBL" id="KTD84905.1"/>
    </source>
</evidence>
<evidence type="ECO:0000313" key="2">
    <source>
        <dbReference type="Proteomes" id="UP000054709"/>
    </source>
</evidence>
<dbReference type="AlphaFoldDB" id="A0A0W1AU71"/>
<dbReference type="Proteomes" id="UP000054709">
    <property type="component" value="Unassembled WGS sequence"/>
</dbReference>